<protein>
    <submittedName>
        <fullName evidence="2">Uncharacterized protein</fullName>
    </submittedName>
</protein>
<dbReference type="Pfam" id="PF18944">
    <property type="entry name" value="DUF5691"/>
    <property type="match status" value="1"/>
</dbReference>
<dbReference type="EMBL" id="JACBZS010000001">
    <property type="protein sequence ID" value="NYI71371.1"/>
    <property type="molecule type" value="Genomic_DNA"/>
</dbReference>
<keyword evidence="3" id="KW-1185">Reference proteome</keyword>
<reference evidence="2 3" key="1">
    <citation type="submission" date="2020-07" db="EMBL/GenBank/DDBJ databases">
        <title>Sequencing the genomes of 1000 actinobacteria strains.</title>
        <authorList>
            <person name="Klenk H.-P."/>
        </authorList>
    </citation>
    <scope>NUCLEOTIDE SEQUENCE [LARGE SCALE GENOMIC DNA]</scope>
    <source>
        <strain evidence="2 3">DSM 103164</strain>
    </source>
</reference>
<sequence>MTGGTVTGYADLAAAATLGVAARDPGLDDLPEEVRPGTGEVAERLLDAAAMLDTARRAAPVIARVTPPAPPAAETRPVIPPAADQVLQRVADDRGLLLIALAAVARSGRVLPSVRVPDLLERARTPRAGAPDAELAAALEPVLGEGGRWLARQHPDWRRLVAPLADGWPAGAQPAEALAWFARRRAAEPAAARELLATSLADFSPRHRAGLIDALADGLGPGDRELVQAAAQDRSRAVAEGARELLARLEPGHAERAAAAARAELAAETPRANTLPETWRLWRFLPEDERADRVLRALATLPAAQALEALADWPAWWPGDLSRRVAAWLAERSRGSRPVPAAAWELWALRLPGEDIGQAADFARGQSFDAPGPAGRSAWGRAAERLTLRGTIERQLARPDPTTSFEQPQPPGGNP</sequence>
<evidence type="ECO:0000313" key="3">
    <source>
        <dbReference type="Proteomes" id="UP000527616"/>
    </source>
</evidence>
<evidence type="ECO:0000256" key="1">
    <source>
        <dbReference type="SAM" id="MobiDB-lite"/>
    </source>
</evidence>
<dbReference type="RefSeq" id="WP_179445203.1">
    <property type="nucleotide sequence ID" value="NZ_JACBZS010000001.1"/>
</dbReference>
<dbReference type="Proteomes" id="UP000527616">
    <property type="component" value="Unassembled WGS sequence"/>
</dbReference>
<accession>A0A7Z0D9R7</accession>
<organism evidence="2 3">
    <name type="scientific">Naumannella cuiyingiana</name>
    <dbReference type="NCBI Taxonomy" id="1347891"/>
    <lineage>
        <taxon>Bacteria</taxon>
        <taxon>Bacillati</taxon>
        <taxon>Actinomycetota</taxon>
        <taxon>Actinomycetes</taxon>
        <taxon>Propionibacteriales</taxon>
        <taxon>Propionibacteriaceae</taxon>
        <taxon>Naumannella</taxon>
    </lineage>
</organism>
<dbReference type="AlphaFoldDB" id="A0A7Z0D9R7"/>
<dbReference type="InterPro" id="IPR043746">
    <property type="entry name" value="DUF5691"/>
</dbReference>
<proteinExistence type="predicted"/>
<gene>
    <name evidence="2" type="ORF">GGQ54_001931</name>
</gene>
<feature type="region of interest" description="Disordered" evidence="1">
    <location>
        <begin position="390"/>
        <end position="415"/>
    </location>
</feature>
<evidence type="ECO:0000313" key="2">
    <source>
        <dbReference type="EMBL" id="NYI71371.1"/>
    </source>
</evidence>
<name>A0A7Z0D9R7_9ACTN</name>
<comment type="caution">
    <text evidence="2">The sequence shown here is derived from an EMBL/GenBank/DDBJ whole genome shotgun (WGS) entry which is preliminary data.</text>
</comment>